<dbReference type="AlphaFoldDB" id="A0A1G9IME3"/>
<reference evidence="2 3" key="1">
    <citation type="submission" date="2016-10" db="EMBL/GenBank/DDBJ databases">
        <authorList>
            <person name="de Groot N.N."/>
        </authorList>
    </citation>
    <scope>NUCLEOTIDE SEQUENCE [LARGE SCALE GENOMIC DNA]</scope>
    <source>
        <strain evidence="2 3">DSM 25186</strain>
    </source>
</reference>
<dbReference type="NCBIfam" id="TIGR04183">
    <property type="entry name" value="Por_Secre_tail"/>
    <property type="match status" value="1"/>
</dbReference>
<dbReference type="Gene3D" id="2.60.120.260">
    <property type="entry name" value="Galactose-binding domain-like"/>
    <property type="match status" value="2"/>
</dbReference>
<name>A0A1G9IME3_9BACT</name>
<dbReference type="InterPro" id="IPR026444">
    <property type="entry name" value="Secre_tail"/>
</dbReference>
<dbReference type="Pfam" id="PF18962">
    <property type="entry name" value="Por_Secre_tail"/>
    <property type="match status" value="1"/>
</dbReference>
<dbReference type="EMBL" id="FNFO01000005">
    <property type="protein sequence ID" value="SDL26459.1"/>
    <property type="molecule type" value="Genomic_DNA"/>
</dbReference>
<proteinExistence type="predicted"/>
<evidence type="ECO:0000313" key="3">
    <source>
        <dbReference type="Proteomes" id="UP000198510"/>
    </source>
</evidence>
<sequence length="412" mass="45571">MTIEVNADSTGGGGATDLWLEAECATVGSAWLTRTDGKASNGKYVTITNTYGYAPSENPADQVQFAFSVSEAGDYHFYGLLRSLGRHANSFWVRLDGGDWYNWGWGPNETYQWHGVMDDSTFALSAGVHQLDFSFREPNARFDKLYITRDDTPPADQGMPATNCGGDETDTWLEAECATVGRSWLTRTDANASNDQYVTITNTYGYTPSENPADQVQFSFTTSEAGDYHFYGLLRSLGMHANSFWVRLDGGDWYNWGWMPDPNYQWHGVMDDSTFTLSAGTHQLDFSFREPNVRFDKLYITQGTSAPIGYGLPATNCEAPARVASASPGASPQVTGFTVYPNPSRDVFQVSFEEETPATGVLKVLSMTGVTVHEHQVTSGRWEVDLSTQPAGIYILVTQQTKGTTYQRIQKL</sequence>
<organism evidence="2 3">
    <name type="scientific">Catalinimonas alkaloidigena</name>
    <dbReference type="NCBI Taxonomy" id="1075417"/>
    <lineage>
        <taxon>Bacteria</taxon>
        <taxon>Pseudomonadati</taxon>
        <taxon>Bacteroidota</taxon>
        <taxon>Cytophagia</taxon>
        <taxon>Cytophagales</taxon>
        <taxon>Catalimonadaceae</taxon>
        <taxon>Catalinimonas</taxon>
    </lineage>
</organism>
<dbReference type="STRING" id="1075417.SAMN05421823_10551"/>
<accession>A0A1G9IME3</accession>
<keyword evidence="3" id="KW-1185">Reference proteome</keyword>
<dbReference type="Proteomes" id="UP000198510">
    <property type="component" value="Unassembled WGS sequence"/>
</dbReference>
<feature type="domain" description="Secretion system C-terminal sorting" evidence="1">
    <location>
        <begin position="339"/>
        <end position="409"/>
    </location>
</feature>
<evidence type="ECO:0000313" key="2">
    <source>
        <dbReference type="EMBL" id="SDL26459.1"/>
    </source>
</evidence>
<evidence type="ECO:0000259" key="1">
    <source>
        <dbReference type="Pfam" id="PF18962"/>
    </source>
</evidence>
<dbReference type="RefSeq" id="WP_176956047.1">
    <property type="nucleotide sequence ID" value="NZ_FNFO01000005.1"/>
</dbReference>
<gene>
    <name evidence="2" type="ORF">SAMN05421823_10551</name>
</gene>
<protein>
    <submittedName>
        <fullName evidence="2">Por secretion system C-terminal sorting domain-containing protein</fullName>
    </submittedName>
</protein>